<dbReference type="PRINTS" id="PR00411">
    <property type="entry name" value="PNDRDTASEI"/>
</dbReference>
<comment type="cofactor">
    <cofactor evidence="1">
        <name>(R)-lipoate</name>
        <dbReference type="ChEBI" id="CHEBI:83088"/>
    </cofactor>
</comment>
<dbReference type="Pfam" id="PF02852">
    <property type="entry name" value="Pyr_redox_dim"/>
    <property type="match status" value="1"/>
</dbReference>
<comment type="catalytic activity">
    <reaction evidence="11 12">
        <text>N(6)-[(R)-dihydrolipoyl]-L-lysyl-[protein] + NAD(+) = N(6)-[(R)-lipoyl]-L-lysyl-[protein] + NADH + H(+)</text>
        <dbReference type="Rhea" id="RHEA:15045"/>
        <dbReference type="Rhea" id="RHEA-COMP:10474"/>
        <dbReference type="Rhea" id="RHEA-COMP:10475"/>
        <dbReference type="ChEBI" id="CHEBI:15378"/>
        <dbReference type="ChEBI" id="CHEBI:57540"/>
        <dbReference type="ChEBI" id="CHEBI:57945"/>
        <dbReference type="ChEBI" id="CHEBI:83099"/>
        <dbReference type="ChEBI" id="CHEBI:83100"/>
        <dbReference type="EC" id="1.8.1.4"/>
    </reaction>
</comment>
<evidence type="ECO:0000256" key="7">
    <source>
        <dbReference type="ARBA" id="ARBA00023002"/>
    </source>
</evidence>
<dbReference type="GO" id="GO:0004148">
    <property type="term" value="F:dihydrolipoyl dehydrogenase (NADH) activity"/>
    <property type="evidence" value="ECO:0007669"/>
    <property type="project" value="UniProtKB-EC"/>
</dbReference>
<dbReference type="Proteomes" id="UP000199286">
    <property type="component" value="Unassembled WGS sequence"/>
</dbReference>
<dbReference type="SUPFAM" id="SSF51905">
    <property type="entry name" value="FAD/NAD(P)-binding domain"/>
    <property type="match status" value="1"/>
</dbReference>
<dbReference type="NCBIfam" id="TIGR01350">
    <property type="entry name" value="lipoamide_DH"/>
    <property type="match status" value="1"/>
</dbReference>
<keyword evidence="7 12" id="KW-0560">Oxidoreductase</keyword>
<dbReference type="PROSITE" id="PS00189">
    <property type="entry name" value="LIPOYL"/>
    <property type="match status" value="1"/>
</dbReference>
<dbReference type="InterPro" id="IPR000089">
    <property type="entry name" value="Biotin_lipoyl"/>
</dbReference>
<dbReference type="InterPro" id="IPR004099">
    <property type="entry name" value="Pyr_nucl-diS_OxRdtase_dimer"/>
</dbReference>
<dbReference type="SUPFAM" id="SSF51230">
    <property type="entry name" value="Single hybrid motif"/>
    <property type="match status" value="1"/>
</dbReference>
<evidence type="ECO:0000256" key="4">
    <source>
        <dbReference type="ARBA" id="ARBA00022630"/>
    </source>
</evidence>
<name>A0A1H3L5C4_9RHOB</name>
<dbReference type="Pfam" id="PF00364">
    <property type="entry name" value="Biotin_lipoyl"/>
    <property type="match status" value="1"/>
</dbReference>
<proteinExistence type="inferred from homology"/>
<keyword evidence="4 12" id="KW-0285">Flavoprotein</keyword>
<dbReference type="GO" id="GO:0006103">
    <property type="term" value="P:2-oxoglutarate metabolic process"/>
    <property type="evidence" value="ECO:0007669"/>
    <property type="project" value="TreeGrafter"/>
</dbReference>
<comment type="similarity">
    <text evidence="2 12">Belongs to the class-I pyridine nucleotide-disulfide oxidoreductase family.</text>
</comment>
<evidence type="ECO:0000313" key="15">
    <source>
        <dbReference type="EMBL" id="SDY59466.1"/>
    </source>
</evidence>
<dbReference type="InterPro" id="IPR012999">
    <property type="entry name" value="Pyr_OxRdtase_I_AS"/>
</dbReference>
<keyword evidence="6 12" id="KW-0274">FAD</keyword>
<evidence type="ECO:0000256" key="1">
    <source>
        <dbReference type="ARBA" id="ARBA00001938"/>
    </source>
</evidence>
<dbReference type="InterPro" id="IPR023753">
    <property type="entry name" value="FAD/NAD-binding_dom"/>
</dbReference>
<dbReference type="PRINTS" id="PR00368">
    <property type="entry name" value="FADPNR"/>
</dbReference>
<dbReference type="STRING" id="321339.SAMN05444340_11195"/>
<keyword evidence="10 12" id="KW-0676">Redox-active center</keyword>
<evidence type="ECO:0000256" key="13">
    <source>
        <dbReference type="SAM" id="MobiDB-lite"/>
    </source>
</evidence>
<dbReference type="SUPFAM" id="SSF55424">
    <property type="entry name" value="FAD/NAD-linked reductases, dimerisation (C-terminal) domain"/>
    <property type="match status" value="1"/>
</dbReference>
<dbReference type="GO" id="GO:0050660">
    <property type="term" value="F:flavin adenine dinucleotide binding"/>
    <property type="evidence" value="ECO:0007669"/>
    <property type="project" value="InterPro"/>
</dbReference>
<dbReference type="RefSeq" id="WP_177177910.1">
    <property type="nucleotide sequence ID" value="NZ_FNPF01000011.1"/>
</dbReference>
<keyword evidence="9" id="KW-1015">Disulfide bond</keyword>
<dbReference type="Gene3D" id="3.30.390.30">
    <property type="match status" value="1"/>
</dbReference>
<dbReference type="PROSITE" id="PS50968">
    <property type="entry name" value="BIOTINYL_LIPOYL"/>
    <property type="match status" value="1"/>
</dbReference>
<dbReference type="Gene3D" id="2.40.50.100">
    <property type="match status" value="1"/>
</dbReference>
<dbReference type="EC" id="1.8.1.4" evidence="3 12"/>
<comment type="cofactor">
    <cofactor evidence="12">
        <name>FAD</name>
        <dbReference type="ChEBI" id="CHEBI:57692"/>
    </cofactor>
    <text evidence="12">Binds 1 FAD per subunit.</text>
</comment>
<organism evidence="15 16">
    <name type="scientific">Citreimonas salinaria</name>
    <dbReference type="NCBI Taxonomy" id="321339"/>
    <lineage>
        <taxon>Bacteria</taxon>
        <taxon>Pseudomonadati</taxon>
        <taxon>Pseudomonadota</taxon>
        <taxon>Alphaproteobacteria</taxon>
        <taxon>Rhodobacterales</taxon>
        <taxon>Roseobacteraceae</taxon>
        <taxon>Citreimonas</taxon>
    </lineage>
</organism>
<dbReference type="FunFam" id="3.30.390.30:FF:000001">
    <property type="entry name" value="Dihydrolipoyl dehydrogenase"/>
    <property type="match status" value="1"/>
</dbReference>
<evidence type="ECO:0000256" key="8">
    <source>
        <dbReference type="ARBA" id="ARBA00023027"/>
    </source>
</evidence>
<keyword evidence="16" id="KW-1185">Reference proteome</keyword>
<evidence type="ECO:0000256" key="3">
    <source>
        <dbReference type="ARBA" id="ARBA00012608"/>
    </source>
</evidence>
<feature type="region of interest" description="Disordered" evidence="13">
    <location>
        <begin position="77"/>
        <end position="122"/>
    </location>
</feature>
<evidence type="ECO:0000256" key="12">
    <source>
        <dbReference type="RuleBase" id="RU003692"/>
    </source>
</evidence>
<dbReference type="PANTHER" id="PTHR22912">
    <property type="entry name" value="DISULFIDE OXIDOREDUCTASE"/>
    <property type="match status" value="1"/>
</dbReference>
<dbReference type="InterPro" id="IPR036188">
    <property type="entry name" value="FAD/NAD-bd_sf"/>
</dbReference>
<keyword evidence="5" id="KW-0450">Lipoyl</keyword>
<dbReference type="InterPro" id="IPR016156">
    <property type="entry name" value="FAD/NAD-linked_Rdtase_dimer_sf"/>
</dbReference>
<evidence type="ECO:0000256" key="10">
    <source>
        <dbReference type="ARBA" id="ARBA00023284"/>
    </source>
</evidence>
<evidence type="ECO:0000256" key="9">
    <source>
        <dbReference type="ARBA" id="ARBA00023157"/>
    </source>
</evidence>
<comment type="miscellaneous">
    <text evidence="12">The active site is a redox-active disulfide bond.</text>
</comment>
<dbReference type="PANTHER" id="PTHR22912:SF160">
    <property type="entry name" value="DIHYDROLIPOYL DEHYDROGENASE"/>
    <property type="match status" value="1"/>
</dbReference>
<protein>
    <recommendedName>
        <fullName evidence="3 12">Dihydrolipoyl dehydrogenase</fullName>
        <ecNumber evidence="3 12">1.8.1.4</ecNumber>
    </recommendedName>
</protein>
<evidence type="ECO:0000256" key="11">
    <source>
        <dbReference type="ARBA" id="ARBA00049187"/>
    </source>
</evidence>
<dbReference type="InterPro" id="IPR011053">
    <property type="entry name" value="Single_hybrid_motif"/>
</dbReference>
<evidence type="ECO:0000256" key="6">
    <source>
        <dbReference type="ARBA" id="ARBA00022827"/>
    </source>
</evidence>
<dbReference type="Pfam" id="PF07992">
    <property type="entry name" value="Pyr_redox_2"/>
    <property type="match status" value="1"/>
</dbReference>
<sequence>MDIKVPDIGDFTDVPVVSVLVSVGDTVAAEDPLIELESDKATMEVPSPRAGTVKEIKVAEGDKVSEGSVIMVFEAEDSDAPAEEKAADATGQGGEVKGGYGGRGSPPQDDAPKAVQATGDASGKGDVHAEVVVLGSGPGGYSAAFRAADLGKSVVLIERYPSLGGVCLNVGCIPSKALLHVAKVITEADEMGSHGVSFGKPKIDLDELRGFKDGVVKQLTGGLDGLSKARKVKVVRGYGTFTGPNMIAVEGDDGKTNVSFDNCIIAAGSEPVTLPFIPHDDDRVIDSTGALELEDIPKRMLVLGGGIIGLEMATVYDALGSKVTVVELMDQIIPGADKDLVKPLMTRIKGRYENIFLKTKVTGVEAQKKGLKVTFEDDKGETFSDTFDKVLVAVGRKPNGKLIDAEKAGVAVDERGFIAVDSQMRTGQSHIFAIGDVVGQPMLAHKAVHEGKVAAEVIAGEKRHFDAKLIPSVAYTDPEVAWCGLTETEAKAQGIKVEKGVFPWAASGRALSNGRSEGMTKLLFDPQDQRVLGAAIVGTNAGELISEAALAIEMGADAIDLGHTIHPHPTLSETVNFAAEMFEGTITDLMPPKKKKA</sequence>
<dbReference type="AlphaFoldDB" id="A0A1H3L5C4"/>
<dbReference type="FunFam" id="2.40.50.100:FF:000009">
    <property type="entry name" value="Acetyltransferase component of pyruvate dehydrogenase complex"/>
    <property type="match status" value="1"/>
</dbReference>
<feature type="domain" description="Lipoyl-binding" evidence="14">
    <location>
        <begin position="1"/>
        <end position="74"/>
    </location>
</feature>
<dbReference type="InterPro" id="IPR003016">
    <property type="entry name" value="2-oxoA_DH_lipoyl-BS"/>
</dbReference>
<gene>
    <name evidence="15" type="ORF">SAMN05444340_11195</name>
</gene>
<dbReference type="InterPro" id="IPR050151">
    <property type="entry name" value="Class-I_Pyr_Nuc-Dis_Oxidored"/>
</dbReference>
<evidence type="ECO:0000259" key="14">
    <source>
        <dbReference type="PROSITE" id="PS50968"/>
    </source>
</evidence>
<dbReference type="Gene3D" id="3.50.50.60">
    <property type="entry name" value="FAD/NAD(P)-binding domain"/>
    <property type="match status" value="2"/>
</dbReference>
<keyword evidence="8 12" id="KW-0520">NAD</keyword>
<evidence type="ECO:0000313" key="16">
    <source>
        <dbReference type="Proteomes" id="UP000199286"/>
    </source>
</evidence>
<feature type="compositionally biased region" description="Gly residues" evidence="13">
    <location>
        <begin position="91"/>
        <end position="104"/>
    </location>
</feature>
<dbReference type="InterPro" id="IPR006258">
    <property type="entry name" value="Lipoamide_DH"/>
</dbReference>
<dbReference type="EMBL" id="FNPF01000011">
    <property type="protein sequence ID" value="SDY59466.1"/>
    <property type="molecule type" value="Genomic_DNA"/>
</dbReference>
<dbReference type="CDD" id="cd06849">
    <property type="entry name" value="lipoyl_domain"/>
    <property type="match status" value="1"/>
</dbReference>
<accession>A0A1H3L5C4</accession>
<dbReference type="PROSITE" id="PS00076">
    <property type="entry name" value="PYRIDINE_REDOX_1"/>
    <property type="match status" value="1"/>
</dbReference>
<evidence type="ECO:0000256" key="2">
    <source>
        <dbReference type="ARBA" id="ARBA00007532"/>
    </source>
</evidence>
<evidence type="ECO:0000256" key="5">
    <source>
        <dbReference type="ARBA" id="ARBA00022823"/>
    </source>
</evidence>
<reference evidence="15 16" key="1">
    <citation type="submission" date="2016-10" db="EMBL/GenBank/DDBJ databases">
        <authorList>
            <person name="de Groot N.N."/>
        </authorList>
    </citation>
    <scope>NUCLEOTIDE SEQUENCE [LARGE SCALE GENOMIC DNA]</scope>
    <source>
        <strain evidence="15 16">DSM 26880</strain>
    </source>
</reference>